<organism evidence="3 4">
    <name type="scientific">Kribbella deserti</name>
    <dbReference type="NCBI Taxonomy" id="1926257"/>
    <lineage>
        <taxon>Bacteria</taxon>
        <taxon>Bacillati</taxon>
        <taxon>Actinomycetota</taxon>
        <taxon>Actinomycetes</taxon>
        <taxon>Propionibacteriales</taxon>
        <taxon>Kribbellaceae</taxon>
        <taxon>Kribbella</taxon>
    </lineage>
</organism>
<reference evidence="3 4" key="1">
    <citation type="submission" date="2024-09" db="EMBL/GenBank/DDBJ databases">
        <authorList>
            <person name="Sun Q."/>
            <person name="Mori K."/>
        </authorList>
    </citation>
    <scope>NUCLEOTIDE SEQUENCE [LARGE SCALE GENOMIC DNA]</scope>
    <source>
        <strain evidence="3 4">CGMCC 1.15906</strain>
    </source>
</reference>
<feature type="region of interest" description="Disordered" evidence="1">
    <location>
        <begin position="1"/>
        <end position="37"/>
    </location>
</feature>
<evidence type="ECO:0000313" key="4">
    <source>
        <dbReference type="Proteomes" id="UP001589890"/>
    </source>
</evidence>
<dbReference type="Proteomes" id="UP001589890">
    <property type="component" value="Unassembled WGS sequence"/>
</dbReference>
<dbReference type="Gene3D" id="3.50.30.30">
    <property type="match status" value="1"/>
</dbReference>
<evidence type="ECO:0000259" key="2">
    <source>
        <dbReference type="Pfam" id="PF04389"/>
    </source>
</evidence>
<accession>A0ABV6QFD1</accession>
<feature type="domain" description="Peptidase M28" evidence="2">
    <location>
        <begin position="226"/>
        <end position="409"/>
    </location>
</feature>
<evidence type="ECO:0000313" key="3">
    <source>
        <dbReference type="EMBL" id="MFC0623344.1"/>
    </source>
</evidence>
<evidence type="ECO:0000256" key="1">
    <source>
        <dbReference type="SAM" id="MobiDB-lite"/>
    </source>
</evidence>
<name>A0ABV6QFD1_9ACTN</name>
<comment type="caution">
    <text evidence="3">The sequence shown here is derived from an EMBL/GenBank/DDBJ whole genome shotgun (WGS) entry which is preliminary data.</text>
</comment>
<proteinExistence type="predicted"/>
<dbReference type="RefSeq" id="WP_380044046.1">
    <property type="nucleotide sequence ID" value="NZ_JBHLTC010000005.1"/>
</dbReference>
<dbReference type="EMBL" id="JBHLTC010000005">
    <property type="protein sequence ID" value="MFC0623344.1"/>
    <property type="molecule type" value="Genomic_DNA"/>
</dbReference>
<dbReference type="Gene3D" id="3.40.630.10">
    <property type="entry name" value="Zn peptidases"/>
    <property type="match status" value="1"/>
</dbReference>
<dbReference type="SUPFAM" id="SSF53187">
    <property type="entry name" value="Zn-dependent exopeptidases"/>
    <property type="match status" value="1"/>
</dbReference>
<dbReference type="PANTHER" id="PTHR12147:SF26">
    <property type="entry name" value="PEPTIDASE M28 DOMAIN-CONTAINING PROTEIN"/>
    <property type="match status" value="1"/>
</dbReference>
<gene>
    <name evidence="3" type="ORF">ACFFGN_04675</name>
</gene>
<dbReference type="PANTHER" id="PTHR12147">
    <property type="entry name" value="METALLOPEPTIDASE M28 FAMILY MEMBER"/>
    <property type="match status" value="1"/>
</dbReference>
<dbReference type="InterPro" id="IPR045175">
    <property type="entry name" value="M28_fam"/>
</dbReference>
<feature type="compositionally biased region" description="Polar residues" evidence="1">
    <location>
        <begin position="12"/>
        <end position="37"/>
    </location>
</feature>
<dbReference type="Pfam" id="PF04389">
    <property type="entry name" value="Peptidase_M28"/>
    <property type="match status" value="1"/>
</dbReference>
<sequence>MSTASPGPITAQAVSTRSGASVDSTRSGASVDSTRSGASVDELLQTVRELASERYQGRRVGTPGGRAAAQWLATRLSLLGATARLDGFEVDGVKELLSTPVLTIGQRNLTHRRDFAEQLSSAEITTARRGRLVAADADTWRDGWIVVAAADQQAVARALAEDAAGLLVPRGVDEAGWMPKMIAGPPMGQVAIVSVRGDLHAELADHAGETLTAFVPMRTISTTGINVYGVLSEPAPGCPSVLLTAHFDGVGDDPEVRFPAAADNASGVAVVLEAARLLSSAMPTGAGLAVALLDGEEAGARGSAHHAPQLTAGTLVINVDGAAQLGDAAAVEAGGPAEALLAALDQAGRRAGVPLRAGAMASDNRRYAATGLPAIGIGMGMPGYQTPAETVDRVDPATLLAAVDLVVATVIQLIKNPAQLGEIA</sequence>
<protein>
    <submittedName>
        <fullName evidence="3">M28 family peptidase</fullName>
    </submittedName>
</protein>
<keyword evidence="4" id="KW-1185">Reference proteome</keyword>
<dbReference type="InterPro" id="IPR007484">
    <property type="entry name" value="Peptidase_M28"/>
</dbReference>